<dbReference type="Proteomes" id="UP000002867">
    <property type="component" value="Segment"/>
</dbReference>
<dbReference type="GeneID" id="12979191"/>
<evidence type="ECO:0000313" key="2">
    <source>
        <dbReference type="Proteomes" id="UP000002867"/>
    </source>
</evidence>
<gene>
    <name evidence="1" type="ORF">tf_09</name>
</gene>
<keyword evidence="2" id="KW-1185">Reference proteome</keyword>
<dbReference type="KEGG" id="vg:12979191"/>
<accession>I2FLN0</accession>
<dbReference type="EMBL" id="HE611333">
    <property type="protein sequence ID" value="CCE60764.1"/>
    <property type="molecule type" value="Genomic_DNA"/>
</dbReference>
<sequence length="27" mass="3178">MALLFMLQHIIRKAPRRCPKVVTRSVL</sequence>
<dbReference type="RefSeq" id="YP_006382469.1">
    <property type="nucleotide sequence ID" value="NC_017971.2"/>
</dbReference>
<name>I2FLN0_9CAUD</name>
<evidence type="ECO:0000313" key="1">
    <source>
        <dbReference type="EMBL" id="CCE60764.1"/>
    </source>
</evidence>
<protein>
    <submittedName>
        <fullName evidence="1">Uncharacterized protein</fullName>
    </submittedName>
</protein>
<organism evidence="1 2">
    <name type="scientific">Pseudomonas phage tf</name>
    <dbReference type="NCBI Taxonomy" id="1114179"/>
    <lineage>
        <taxon>Viruses</taxon>
        <taxon>Duplodnaviria</taxon>
        <taxon>Heunggongvirae</taxon>
        <taxon>Uroviricota</taxon>
        <taxon>Caudoviricetes</taxon>
        <taxon>Krylovvirus</taxon>
        <taxon>Krylovvirus tf</taxon>
    </lineage>
</organism>
<proteinExistence type="predicted"/>
<reference evidence="1 2" key="1">
    <citation type="journal article" date="2012" name="PLoS ONE">
        <title>Genomic Analysis of Pseudomonas putida Phage tf with Localized Single-Strand DNA Interruptions.</title>
        <authorList>
            <person name="Glukhov A.S."/>
            <person name="Krutilina A.I."/>
            <person name="Shlyapnikov M.G."/>
            <person name="Severinov K."/>
            <person name="Lavysh D."/>
            <person name="Kochetkov V.V."/>
            <person name="McGrath J.W."/>
            <person name="de Leeuwe C."/>
            <person name="Shaburova O.V."/>
            <person name="Krylov V.N."/>
            <person name="Akulenko N.V."/>
            <person name="Kulakov L.A."/>
        </authorList>
    </citation>
    <scope>NUCLEOTIDE SEQUENCE [LARGE SCALE GENOMIC DNA]</scope>
</reference>